<feature type="region of interest" description="Disordered" evidence="1">
    <location>
        <begin position="240"/>
        <end position="328"/>
    </location>
</feature>
<keyword evidence="3" id="KW-1185">Reference proteome</keyword>
<dbReference type="RefSeq" id="XP_006679314.1">
    <property type="nucleotide sequence ID" value="XM_006679251.1"/>
</dbReference>
<dbReference type="OMA" id="TRETRPM"/>
<feature type="region of interest" description="Disordered" evidence="1">
    <location>
        <begin position="109"/>
        <end position="137"/>
    </location>
</feature>
<evidence type="ECO:0000313" key="2">
    <source>
        <dbReference type="EMBL" id="EGF80540.1"/>
    </source>
</evidence>
<gene>
    <name evidence="2" type="ORF">BATDEDRAFT_88718</name>
</gene>
<dbReference type="AlphaFoldDB" id="F4P3V4"/>
<dbReference type="OrthoDB" id="2431475at2759"/>
<sequence length="328" mass="37046">MDKSASQPVAGSVLDSVVRNLTRAAYGQEIRNVPDENMEQYIADLIMKEANKKHEQYETFGTSALLSRDRLLVTNKRFLANIIRGTDAHNENLAHQEQRDAAKRLARLDSGDVSEPVSQTTKLHGSRSSLSPSKPIQKKLLTNQSYSNDDCNSISTESRQETVKECRKIRGRGATGPRSLDRFFQDKYLPGLDINNFDDESLDVYVDNLEKLKQATPRKRCISQDSDSLDSTLDHCTVNTERDEMTSTNSHNDSRKRKHKSKTRKVKKQSKKSKHSKHSDSEDNQSTRTKKSKKSKERQNASSPNARLGQVMDKSSHSTPVLPATCPW</sequence>
<feature type="compositionally biased region" description="Basic residues" evidence="1">
    <location>
        <begin position="254"/>
        <end position="277"/>
    </location>
</feature>
<dbReference type="InParanoid" id="F4P3V4"/>
<reference evidence="2 3" key="1">
    <citation type="submission" date="2009-12" db="EMBL/GenBank/DDBJ databases">
        <title>The draft genome of Batrachochytrium dendrobatidis.</title>
        <authorList>
            <consortium name="US DOE Joint Genome Institute (JGI-PGF)"/>
            <person name="Kuo A."/>
            <person name="Salamov A."/>
            <person name="Schmutz J."/>
            <person name="Lucas S."/>
            <person name="Pitluck S."/>
            <person name="Rosenblum E."/>
            <person name="Stajich J."/>
            <person name="Eisen M."/>
            <person name="Grigoriev I.V."/>
        </authorList>
    </citation>
    <scope>NUCLEOTIDE SEQUENCE [LARGE SCALE GENOMIC DNA]</scope>
    <source>
        <strain evidence="3">JAM81 / FGSC 10211</strain>
    </source>
</reference>
<evidence type="ECO:0000313" key="3">
    <source>
        <dbReference type="Proteomes" id="UP000007241"/>
    </source>
</evidence>
<evidence type="ECO:0000256" key="1">
    <source>
        <dbReference type="SAM" id="MobiDB-lite"/>
    </source>
</evidence>
<proteinExistence type="predicted"/>
<accession>F4P3V4</accession>
<dbReference type="Proteomes" id="UP000007241">
    <property type="component" value="Unassembled WGS sequence"/>
</dbReference>
<organism evidence="2 3">
    <name type="scientific">Batrachochytrium dendrobatidis (strain JAM81 / FGSC 10211)</name>
    <name type="common">Frog chytrid fungus</name>
    <dbReference type="NCBI Taxonomy" id="684364"/>
    <lineage>
        <taxon>Eukaryota</taxon>
        <taxon>Fungi</taxon>
        <taxon>Fungi incertae sedis</taxon>
        <taxon>Chytridiomycota</taxon>
        <taxon>Chytridiomycota incertae sedis</taxon>
        <taxon>Chytridiomycetes</taxon>
        <taxon>Rhizophydiales</taxon>
        <taxon>Rhizophydiales incertae sedis</taxon>
        <taxon>Batrachochytrium</taxon>
    </lineage>
</organism>
<dbReference type="PANTHER" id="PTHR40132:SF1">
    <property type="entry name" value="PRE-MRNA-SPLICING FACTOR 38B"/>
    <property type="match status" value="1"/>
</dbReference>
<dbReference type="GeneID" id="18243250"/>
<feature type="compositionally biased region" description="Polar residues" evidence="1">
    <location>
        <begin position="116"/>
        <end position="137"/>
    </location>
</feature>
<dbReference type="STRING" id="684364.F4P3V4"/>
<protein>
    <submittedName>
        <fullName evidence="2">Uncharacterized protein</fullName>
    </submittedName>
</protein>
<dbReference type="EMBL" id="GL882884">
    <property type="protein sequence ID" value="EGF80540.1"/>
    <property type="molecule type" value="Genomic_DNA"/>
</dbReference>
<dbReference type="PANTHER" id="PTHR40132">
    <property type="entry name" value="PRE-MRNA-SPLICING FACTOR 38B"/>
    <property type="match status" value="1"/>
</dbReference>
<dbReference type="HOGENOM" id="CLU_847263_0_0_1"/>
<name>F4P3V4_BATDJ</name>